<sequence>MAPTPEAQLSLPLPAMVSIPRDEYLKLQEAAEKLAALEAGGVDNWEGYAEALRALYEDEGF</sequence>
<dbReference type="Pfam" id="PF25708">
    <property type="entry name" value="Phage_T7_Gp5_9"/>
    <property type="match status" value="1"/>
</dbReference>
<dbReference type="AlphaFoldDB" id="A0A4Q2IZY1"/>
<evidence type="ECO:0000313" key="1">
    <source>
        <dbReference type="EMBL" id="RXZ34804.1"/>
    </source>
</evidence>
<organism evidence="1 2">
    <name type="scientific">Sphingomonas desiccabilis</name>
    <dbReference type="NCBI Taxonomy" id="429134"/>
    <lineage>
        <taxon>Bacteria</taxon>
        <taxon>Pseudomonadati</taxon>
        <taxon>Pseudomonadota</taxon>
        <taxon>Alphaproteobacteria</taxon>
        <taxon>Sphingomonadales</taxon>
        <taxon>Sphingomonadaceae</taxon>
        <taxon>Sphingomonas</taxon>
    </lineage>
</organism>
<proteinExistence type="predicted"/>
<accession>A0A4Q2IZY1</accession>
<name>A0A4Q2IZY1_9SPHN</name>
<dbReference type="RefSeq" id="WP_129340586.1">
    <property type="nucleotide sequence ID" value="NZ_JACIDD010000001.1"/>
</dbReference>
<comment type="caution">
    <text evidence="1">The sequence shown here is derived from an EMBL/GenBank/DDBJ whole genome shotgun (WGS) entry which is preliminary data.</text>
</comment>
<dbReference type="EMBL" id="SDPT01000001">
    <property type="protein sequence ID" value="RXZ34804.1"/>
    <property type="molecule type" value="Genomic_DNA"/>
</dbReference>
<reference evidence="1 2" key="1">
    <citation type="submission" date="2019-01" db="EMBL/GenBank/DDBJ databases">
        <title>Sphingomonas mucosissima sp. nov. and Sphingomonas desiccabilis sp. nov., from biological soil crusts in the Colorado Plateau, USA.</title>
        <authorList>
            <person name="Zhu D."/>
        </authorList>
    </citation>
    <scope>NUCLEOTIDE SEQUENCE [LARGE SCALE GENOMIC DNA]</scope>
    <source>
        <strain evidence="1 2">CP1D</strain>
    </source>
</reference>
<evidence type="ECO:0000313" key="2">
    <source>
        <dbReference type="Proteomes" id="UP000292347"/>
    </source>
</evidence>
<keyword evidence="2" id="KW-1185">Reference proteome</keyword>
<protein>
    <submittedName>
        <fullName evidence="1">Uncharacterized protein</fullName>
    </submittedName>
</protein>
<gene>
    <name evidence="1" type="ORF">EO081_03865</name>
</gene>
<dbReference type="InterPro" id="IPR058007">
    <property type="entry name" value="Gp5.9"/>
</dbReference>
<dbReference type="Proteomes" id="UP000292347">
    <property type="component" value="Unassembled WGS sequence"/>
</dbReference>